<dbReference type="OrthoDB" id="23457at10239"/>
<name>A0A0D5BHD9_9CAUD</name>
<dbReference type="GeneID" id="26634342"/>
<keyword evidence="2" id="KW-1185">Reference proteome</keyword>
<evidence type="ECO:0000313" key="1">
    <source>
        <dbReference type="EMBL" id="AJW61377.1"/>
    </source>
</evidence>
<dbReference type="KEGG" id="vg:26634342"/>
<organism evidence="1 2">
    <name type="scientific">Escherichia phage 172-1</name>
    <dbReference type="NCBI Taxonomy" id="1598146"/>
    <lineage>
        <taxon>Viruses</taxon>
        <taxon>Duplodnaviria</taxon>
        <taxon>Heunggongvirae</taxon>
        <taxon>Uroviricota</taxon>
        <taxon>Caudoviricetes</taxon>
        <taxon>Mktvariviridae</taxon>
        <taxon>Gordonclarkvirinae</taxon>
        <taxon>Kuravirus</taxon>
        <taxon>Kuravirus kv1721</taxon>
    </lineage>
</organism>
<proteinExistence type="predicted"/>
<accession>A0A0D5BHD9</accession>
<evidence type="ECO:0000313" key="2">
    <source>
        <dbReference type="Proteomes" id="UP000032685"/>
    </source>
</evidence>
<sequence>MITNISEFKKAPSRLLGRRVIYLYSNKGKCTTGRITTVSSANKKLLKLCVTMDDGTILLRSWKSFGLLD</sequence>
<protein>
    <submittedName>
        <fullName evidence="1">Uncharacterized protein</fullName>
    </submittedName>
</protein>
<gene>
    <name evidence="1" type="ORF">1721_13</name>
</gene>
<dbReference type="RefSeq" id="YP_009208160.1">
    <property type="nucleotide sequence ID" value="NC_028903.1"/>
</dbReference>
<dbReference type="EMBL" id="KP308307">
    <property type="protein sequence ID" value="AJW61377.1"/>
    <property type="molecule type" value="Genomic_DNA"/>
</dbReference>
<dbReference type="Proteomes" id="UP000032685">
    <property type="component" value="Segment"/>
</dbReference>
<reference evidence="1 2" key="1">
    <citation type="submission" date="2014-12" db="EMBL/GenBank/DDBJ databases">
        <title>Completed Genome sequence of Escherichia coli Bacteriophage P172-1.</title>
        <authorList>
            <person name="Xu J."/>
            <person name="Chen M."/>
            <person name="Zhang W."/>
        </authorList>
    </citation>
    <scope>NUCLEOTIDE SEQUENCE [LARGE SCALE GENOMIC DNA]</scope>
</reference>